<reference evidence="7" key="1">
    <citation type="submission" date="2009-08" db="EMBL/GenBank/DDBJ databases">
        <title>Annotation of Salpingoeca rosetta.</title>
        <authorList>
            <consortium name="The Broad Institute Genome Sequencing Platform"/>
            <person name="Russ C."/>
            <person name="Cuomo C."/>
            <person name="Burger G."/>
            <person name="Gray M.W."/>
            <person name="Holland P.W.H."/>
            <person name="King N."/>
            <person name="Lang F.B.F."/>
            <person name="Roger A.J."/>
            <person name="Ruiz-Trillo I."/>
            <person name="Young S.K."/>
            <person name="Zeng Q."/>
            <person name="Gargeya S."/>
            <person name="Alvarado L."/>
            <person name="Berlin A."/>
            <person name="Chapman S.B."/>
            <person name="Chen Z."/>
            <person name="Freedman E."/>
            <person name="Gellesch M."/>
            <person name="Goldberg J."/>
            <person name="Griggs A."/>
            <person name="Gujja S."/>
            <person name="Heilman E."/>
            <person name="Heiman D."/>
            <person name="Howarth C."/>
            <person name="Mehta T."/>
            <person name="Neiman D."/>
            <person name="Pearson M."/>
            <person name="Roberts A."/>
            <person name="Saif S."/>
            <person name="Shea T."/>
            <person name="Shenoy N."/>
            <person name="Sisk P."/>
            <person name="Stolte C."/>
            <person name="Sykes S."/>
            <person name="White J."/>
            <person name="Yandava C."/>
            <person name="Haas B."/>
            <person name="Nusbaum C."/>
            <person name="Birren B."/>
        </authorList>
    </citation>
    <scope>NUCLEOTIDE SEQUENCE [LARGE SCALE GENOMIC DNA]</scope>
    <source>
        <strain evidence="7">ATCC 50818</strain>
    </source>
</reference>
<protein>
    <submittedName>
        <fullName evidence="7">CMGC/MAPK/P38 protein kinase</fullName>
    </submittedName>
</protein>
<name>F2UPQ0_SALR5</name>
<dbReference type="SMART" id="SM00220">
    <property type="entry name" value="S_TKc"/>
    <property type="match status" value="1"/>
</dbReference>
<proteinExistence type="predicted"/>
<dbReference type="InterPro" id="IPR000719">
    <property type="entry name" value="Prot_kinase_dom"/>
</dbReference>
<dbReference type="Proteomes" id="UP000007799">
    <property type="component" value="Unassembled WGS sequence"/>
</dbReference>
<feature type="domain" description="Protein kinase" evidence="6">
    <location>
        <begin position="17"/>
        <end position="338"/>
    </location>
</feature>
<gene>
    <name evidence="7" type="ORF">PTSG_13049</name>
</gene>
<dbReference type="Pfam" id="PF00069">
    <property type="entry name" value="Pkinase"/>
    <property type="match status" value="1"/>
</dbReference>
<organism evidence="8">
    <name type="scientific">Salpingoeca rosetta (strain ATCC 50818 / BSB-021)</name>
    <dbReference type="NCBI Taxonomy" id="946362"/>
    <lineage>
        <taxon>Eukaryota</taxon>
        <taxon>Choanoflagellata</taxon>
        <taxon>Craspedida</taxon>
        <taxon>Salpingoecidae</taxon>
        <taxon>Salpingoeca</taxon>
    </lineage>
</organism>
<dbReference type="PROSITE" id="PS00108">
    <property type="entry name" value="PROTEIN_KINASE_ST"/>
    <property type="match status" value="1"/>
</dbReference>
<keyword evidence="1" id="KW-0723">Serine/threonine-protein kinase</keyword>
<keyword evidence="2" id="KW-0808">Transferase</keyword>
<dbReference type="OrthoDB" id="192887at2759"/>
<keyword evidence="3" id="KW-0547">Nucleotide-binding</keyword>
<evidence type="ECO:0000313" key="7">
    <source>
        <dbReference type="EMBL" id="EGD79605.1"/>
    </source>
</evidence>
<dbReference type="GeneID" id="16069373"/>
<dbReference type="InterPro" id="IPR008271">
    <property type="entry name" value="Ser/Thr_kinase_AS"/>
</dbReference>
<dbReference type="InterPro" id="IPR011009">
    <property type="entry name" value="Kinase-like_dom_sf"/>
</dbReference>
<dbReference type="SUPFAM" id="SSF56112">
    <property type="entry name" value="Protein kinase-like (PK-like)"/>
    <property type="match status" value="1"/>
</dbReference>
<dbReference type="FunFam" id="1.10.510.10:FF:000624">
    <property type="entry name" value="Mitogen-activated protein kinase"/>
    <property type="match status" value="1"/>
</dbReference>
<dbReference type="EMBL" id="GL832987">
    <property type="protein sequence ID" value="EGD79605.1"/>
    <property type="molecule type" value="Genomic_DNA"/>
</dbReference>
<keyword evidence="8" id="KW-1185">Reference proteome</keyword>
<sequence>MGDSRGTEDEFDVPSCYTDLHVIGYGTYGEVREAKVVEGATRPDNAYFLRLEPGKMVAIKRLKRDLVYRDSYHAKKVFREITLLKQLIHENVVKLVDLYISDARDIYIITEKMDCDLSNILIPSFEMNDAMVQYILYGIMRGLKYIHSAGVIHRDLKPSNILLNSSLDARICDFGLARSSSQTTLATGYVTTRWYRAPEVMLTWRHYTEALDMWSVGCIFGEMLNKVRNYITATSRDPNTGEVTPLYALFPAESHVDHLEKIMMIVGPPPPEVVEATTDSHIAVFLRDKVEQLRESASSIEQYFSNVDSTATSMIVGLLNFNPAHRFHAAHALEHPYLSKYHEPSEEHVRTEINRDFELIELSLDNWGRYIAREEVNMHQVDSGEFVPDPNTHVHAAVHNPLQQPRTNALPMPDFGPSVPSDYSLDEALRDFEAMTAQMQLEDPGSTNLLDLPDVGEAPQGPSEQFALDLPDRMPSLALENELMSLEDDRRYLQDQLTDDAVADPSRLLVGLSEVDAELELAQQRTHHDTT</sequence>
<evidence type="ECO:0000313" key="8">
    <source>
        <dbReference type="Proteomes" id="UP000007799"/>
    </source>
</evidence>
<dbReference type="GO" id="GO:0005524">
    <property type="term" value="F:ATP binding"/>
    <property type="evidence" value="ECO:0007669"/>
    <property type="project" value="UniProtKB-KW"/>
</dbReference>
<evidence type="ECO:0000256" key="2">
    <source>
        <dbReference type="ARBA" id="ARBA00022679"/>
    </source>
</evidence>
<dbReference type="PROSITE" id="PS50011">
    <property type="entry name" value="PROTEIN_KINASE_DOM"/>
    <property type="match status" value="1"/>
</dbReference>
<dbReference type="KEGG" id="sre:PTSG_13049"/>
<keyword evidence="5" id="KW-0067">ATP-binding</keyword>
<dbReference type="Gene3D" id="3.30.200.20">
    <property type="entry name" value="Phosphorylase Kinase, domain 1"/>
    <property type="match status" value="2"/>
</dbReference>
<evidence type="ECO:0000256" key="3">
    <source>
        <dbReference type="ARBA" id="ARBA00022741"/>
    </source>
</evidence>
<evidence type="ECO:0000259" key="6">
    <source>
        <dbReference type="PROSITE" id="PS50011"/>
    </source>
</evidence>
<dbReference type="PANTHER" id="PTHR24055">
    <property type="entry name" value="MITOGEN-ACTIVATED PROTEIN KINASE"/>
    <property type="match status" value="1"/>
</dbReference>
<dbReference type="GO" id="GO:0004674">
    <property type="term" value="F:protein serine/threonine kinase activity"/>
    <property type="evidence" value="ECO:0007669"/>
    <property type="project" value="UniProtKB-KW"/>
</dbReference>
<dbReference type="eggNOG" id="KOG0660">
    <property type="taxonomic scope" value="Eukaryota"/>
</dbReference>
<dbReference type="STRING" id="946362.F2UPQ0"/>
<evidence type="ECO:0000256" key="1">
    <source>
        <dbReference type="ARBA" id="ARBA00022527"/>
    </source>
</evidence>
<dbReference type="InterPro" id="IPR050117">
    <property type="entry name" value="MAPK"/>
</dbReference>
<keyword evidence="4 7" id="KW-0418">Kinase</keyword>
<dbReference type="InParanoid" id="F2UPQ0"/>
<evidence type="ECO:0000256" key="5">
    <source>
        <dbReference type="ARBA" id="ARBA00022840"/>
    </source>
</evidence>
<accession>F2UPQ0</accession>
<dbReference type="Gene3D" id="1.10.510.10">
    <property type="entry name" value="Transferase(Phosphotransferase) domain 1"/>
    <property type="match status" value="2"/>
</dbReference>
<evidence type="ECO:0000256" key="4">
    <source>
        <dbReference type="ARBA" id="ARBA00022777"/>
    </source>
</evidence>
<dbReference type="RefSeq" id="XP_004988833.1">
    <property type="nucleotide sequence ID" value="XM_004988776.1"/>
</dbReference>
<dbReference type="AlphaFoldDB" id="F2UPQ0"/>